<dbReference type="PANTHER" id="PTHR22939">
    <property type="entry name" value="SERINE PROTEASE FAMILY S1C HTRA-RELATED"/>
    <property type="match status" value="1"/>
</dbReference>
<dbReference type="Pfam" id="PF13365">
    <property type="entry name" value="Trypsin_2"/>
    <property type="match status" value="1"/>
</dbReference>
<feature type="non-terminal residue" evidence="2">
    <location>
        <position position="109"/>
    </location>
</feature>
<sequence length="109" mass="11538">MVSMLALATAMSPAAAGAAALGPTTIADLAERAAPAVVNIDTVERRRNPMMELDPFFHGFFGPEGRIPPFLESKGVGSGFVVDVGGLVLTNWHVVRSAQRIFVTFPDGR</sequence>
<dbReference type="AlphaFoldDB" id="A0A937X5Q9"/>
<dbReference type="SUPFAM" id="SSF50494">
    <property type="entry name" value="Trypsin-like serine proteases"/>
    <property type="match status" value="1"/>
</dbReference>
<comment type="caution">
    <text evidence="2">The sequence shown here is derived from an EMBL/GenBank/DDBJ whole genome shotgun (WGS) entry which is preliminary data.</text>
</comment>
<evidence type="ECO:0000256" key="1">
    <source>
        <dbReference type="SAM" id="SignalP"/>
    </source>
</evidence>
<evidence type="ECO:0000313" key="3">
    <source>
        <dbReference type="Proteomes" id="UP000703893"/>
    </source>
</evidence>
<dbReference type="Gene3D" id="2.40.10.10">
    <property type="entry name" value="Trypsin-like serine proteases"/>
    <property type="match status" value="1"/>
</dbReference>
<reference evidence="2 3" key="1">
    <citation type="submission" date="2019-03" db="EMBL/GenBank/DDBJ databases">
        <title>Lake Tanganyika Metagenome-Assembled Genomes (MAGs).</title>
        <authorList>
            <person name="Tran P."/>
        </authorList>
    </citation>
    <scope>NUCLEOTIDE SEQUENCE [LARGE SCALE GENOMIC DNA]</scope>
    <source>
        <strain evidence="2">K_DeepCast_65m_m2_236</strain>
    </source>
</reference>
<dbReference type="GO" id="GO:0004252">
    <property type="term" value="F:serine-type endopeptidase activity"/>
    <property type="evidence" value="ECO:0007669"/>
    <property type="project" value="TreeGrafter"/>
</dbReference>
<dbReference type="InterPro" id="IPR009003">
    <property type="entry name" value="Peptidase_S1_PA"/>
</dbReference>
<keyword evidence="1" id="KW-0732">Signal</keyword>
<keyword evidence="2" id="KW-0645">Protease</keyword>
<dbReference type="EMBL" id="VGJX01000348">
    <property type="protein sequence ID" value="MBM3274840.1"/>
    <property type="molecule type" value="Genomic_DNA"/>
</dbReference>
<accession>A0A937X5Q9</accession>
<dbReference type="InterPro" id="IPR043504">
    <property type="entry name" value="Peptidase_S1_PA_chymotrypsin"/>
</dbReference>
<dbReference type="GO" id="GO:0006508">
    <property type="term" value="P:proteolysis"/>
    <property type="evidence" value="ECO:0007669"/>
    <property type="project" value="UniProtKB-KW"/>
</dbReference>
<feature type="signal peptide" evidence="1">
    <location>
        <begin position="1"/>
        <end position="18"/>
    </location>
</feature>
<protein>
    <submittedName>
        <fullName evidence="2">Serine protease</fullName>
    </submittedName>
</protein>
<dbReference type="Proteomes" id="UP000703893">
    <property type="component" value="Unassembled WGS sequence"/>
</dbReference>
<evidence type="ECO:0000313" key="2">
    <source>
        <dbReference type="EMBL" id="MBM3274840.1"/>
    </source>
</evidence>
<name>A0A937X5Q9_9BACT</name>
<gene>
    <name evidence="2" type="ORF">FJZ00_06785</name>
</gene>
<dbReference type="PANTHER" id="PTHR22939:SF129">
    <property type="entry name" value="SERINE PROTEASE HTRA2, MITOCHONDRIAL"/>
    <property type="match status" value="1"/>
</dbReference>
<keyword evidence="2" id="KW-0378">Hydrolase</keyword>
<proteinExistence type="predicted"/>
<organism evidence="2 3">
    <name type="scientific">Candidatus Tanganyikabacteria bacterium</name>
    <dbReference type="NCBI Taxonomy" id="2961651"/>
    <lineage>
        <taxon>Bacteria</taxon>
        <taxon>Bacillati</taxon>
        <taxon>Candidatus Sericytochromatia</taxon>
        <taxon>Candidatus Tanganyikabacteria</taxon>
    </lineage>
</organism>
<feature type="chain" id="PRO_5036889997" evidence="1">
    <location>
        <begin position="19"/>
        <end position="109"/>
    </location>
</feature>